<dbReference type="InterPro" id="IPR036291">
    <property type="entry name" value="NAD(P)-bd_dom_sf"/>
</dbReference>
<dbReference type="EMBL" id="JABMIG020000100">
    <property type="protein sequence ID" value="KAL3792593.1"/>
    <property type="molecule type" value="Genomic_DNA"/>
</dbReference>
<evidence type="ECO:0000256" key="2">
    <source>
        <dbReference type="SAM" id="Phobius"/>
    </source>
</evidence>
<accession>A0ABD3PWR4</accession>
<protein>
    <submittedName>
        <fullName evidence="3">Uncharacterized protein</fullName>
    </submittedName>
</protein>
<dbReference type="PRINTS" id="PR00080">
    <property type="entry name" value="SDRFAMILY"/>
</dbReference>
<dbReference type="SUPFAM" id="SSF51735">
    <property type="entry name" value="NAD(P)-binding Rossmann-fold domains"/>
    <property type="match status" value="1"/>
</dbReference>
<keyword evidence="2" id="KW-0472">Membrane</keyword>
<comment type="caution">
    <text evidence="3">The sequence shown here is derived from an EMBL/GenBank/DDBJ whole genome shotgun (WGS) entry which is preliminary data.</text>
</comment>
<proteinExistence type="inferred from homology"/>
<reference evidence="3 4" key="1">
    <citation type="journal article" date="2020" name="G3 (Bethesda)">
        <title>Improved Reference Genome for Cyclotella cryptica CCMP332, a Model for Cell Wall Morphogenesis, Salinity Adaptation, and Lipid Production in Diatoms (Bacillariophyta).</title>
        <authorList>
            <person name="Roberts W.R."/>
            <person name="Downey K.M."/>
            <person name="Ruck E.C."/>
            <person name="Traller J.C."/>
            <person name="Alverson A.J."/>
        </authorList>
    </citation>
    <scope>NUCLEOTIDE SEQUENCE [LARGE SCALE GENOMIC DNA]</scope>
    <source>
        <strain evidence="3 4">CCMP332</strain>
    </source>
</reference>
<dbReference type="Proteomes" id="UP001516023">
    <property type="component" value="Unassembled WGS sequence"/>
</dbReference>
<keyword evidence="2" id="KW-0812">Transmembrane</keyword>
<evidence type="ECO:0000256" key="1">
    <source>
        <dbReference type="RuleBase" id="RU000363"/>
    </source>
</evidence>
<gene>
    <name evidence="3" type="ORF">HJC23_005563</name>
</gene>
<sequence length="401" mass="45203">MDGQQVSNRDEIDPDRSLSYCRTASYAFVLVAYINRMLHKEPLASIFHTFFWAFILLFACPLAGFFLVLSSPARLLYAVVNDRRRINACQDDMELCVVVTGCDCGFGKDLAFELCRRGFVVFAGCRSLNESGHQFEGANNIIPLQMDVTKHDEISQAARTVAKWMSPVRSGSKKILHAIVNNAGKGETKLFDWYESTERISSDVDVNFYGSVIVIQQFLPLLKKQYQTNKQWSTENGAHLIKSRIINVVSMAGLVNGTIGASMYHASKHALEGFAASLRVELFPFGIDVININPSFHKTNIVSDLTARLRKSWENIPPSRRCDYSEEFCKRVASKLENNFSTFLWEPNAAIDTILSAVELKYPSCQYIVGSDAKTILLVARWLPQEFLSRVIRNDVDLPSR</sequence>
<dbReference type="PANTHER" id="PTHR43313:SF1">
    <property type="entry name" value="3BETA-HYDROXYSTEROID DEHYDROGENASE DHS-16"/>
    <property type="match status" value="1"/>
</dbReference>
<comment type="similarity">
    <text evidence="1">Belongs to the short-chain dehydrogenases/reductases (SDR) family.</text>
</comment>
<dbReference type="InterPro" id="IPR002347">
    <property type="entry name" value="SDR_fam"/>
</dbReference>
<keyword evidence="4" id="KW-1185">Reference proteome</keyword>
<organism evidence="3 4">
    <name type="scientific">Cyclotella cryptica</name>
    <dbReference type="NCBI Taxonomy" id="29204"/>
    <lineage>
        <taxon>Eukaryota</taxon>
        <taxon>Sar</taxon>
        <taxon>Stramenopiles</taxon>
        <taxon>Ochrophyta</taxon>
        <taxon>Bacillariophyta</taxon>
        <taxon>Coscinodiscophyceae</taxon>
        <taxon>Thalassiosirophycidae</taxon>
        <taxon>Stephanodiscales</taxon>
        <taxon>Stephanodiscaceae</taxon>
        <taxon>Cyclotella</taxon>
    </lineage>
</organism>
<dbReference type="PRINTS" id="PR00081">
    <property type="entry name" value="GDHRDH"/>
</dbReference>
<dbReference type="Gene3D" id="3.40.50.720">
    <property type="entry name" value="NAD(P)-binding Rossmann-like Domain"/>
    <property type="match status" value="1"/>
</dbReference>
<dbReference type="AlphaFoldDB" id="A0ABD3PWR4"/>
<dbReference type="PANTHER" id="PTHR43313">
    <property type="entry name" value="SHORT-CHAIN DEHYDROGENASE/REDUCTASE FAMILY 9C"/>
    <property type="match status" value="1"/>
</dbReference>
<dbReference type="Pfam" id="PF00106">
    <property type="entry name" value="adh_short"/>
    <property type="match status" value="1"/>
</dbReference>
<name>A0ABD3PWR4_9STRA</name>
<keyword evidence="2" id="KW-1133">Transmembrane helix</keyword>
<feature type="transmembrane region" description="Helical" evidence="2">
    <location>
        <begin position="46"/>
        <end position="69"/>
    </location>
</feature>
<evidence type="ECO:0000313" key="4">
    <source>
        <dbReference type="Proteomes" id="UP001516023"/>
    </source>
</evidence>
<evidence type="ECO:0000313" key="3">
    <source>
        <dbReference type="EMBL" id="KAL3792593.1"/>
    </source>
</evidence>